<evidence type="ECO:0000313" key="2">
    <source>
        <dbReference type="EnsemblPlants" id="AET1Gv20187200.25"/>
    </source>
</evidence>
<name>A0A452XVQ4_AEGTS</name>
<accession>A0A452XVQ4</accession>
<reference evidence="3" key="1">
    <citation type="journal article" date="2014" name="Science">
        <title>Ancient hybridizations among the ancestral genomes of bread wheat.</title>
        <authorList>
            <consortium name="International Wheat Genome Sequencing Consortium,"/>
            <person name="Marcussen T."/>
            <person name="Sandve S.R."/>
            <person name="Heier L."/>
            <person name="Spannagl M."/>
            <person name="Pfeifer M."/>
            <person name="Jakobsen K.S."/>
            <person name="Wulff B.B."/>
            <person name="Steuernagel B."/>
            <person name="Mayer K.F."/>
            <person name="Olsen O.A."/>
        </authorList>
    </citation>
    <scope>NUCLEOTIDE SEQUENCE [LARGE SCALE GENOMIC DNA]</scope>
    <source>
        <strain evidence="3">cv. AL8/78</strain>
    </source>
</reference>
<dbReference type="EnsemblPlants" id="AET1Gv20187200.25">
    <property type="protein sequence ID" value="AET1Gv20187200.25"/>
    <property type="gene ID" value="AET1Gv20187200"/>
</dbReference>
<dbReference type="Proteomes" id="UP000015105">
    <property type="component" value="Chromosome 1D"/>
</dbReference>
<evidence type="ECO:0000256" key="1">
    <source>
        <dbReference type="SAM" id="MobiDB-lite"/>
    </source>
</evidence>
<sequence length="84" mass="9642">MAKLTNISGNYKSIVRQVFVQQQNTRFVGKDLPTTVRQTLTNSHHIFLQLMLTPAATQHTHFGKSKNWFTTPQSVDEEREGNLQ</sequence>
<protein>
    <submittedName>
        <fullName evidence="2">Uncharacterized protein</fullName>
    </submittedName>
</protein>
<feature type="compositionally biased region" description="Acidic residues" evidence="1">
    <location>
        <begin position="75"/>
        <end position="84"/>
    </location>
</feature>
<dbReference type="Gramene" id="AET1Gv20187200.25">
    <property type="protein sequence ID" value="AET1Gv20187200.25"/>
    <property type="gene ID" value="AET1Gv20187200"/>
</dbReference>
<organism evidence="2 3">
    <name type="scientific">Aegilops tauschii subsp. strangulata</name>
    <name type="common">Goatgrass</name>
    <dbReference type="NCBI Taxonomy" id="200361"/>
    <lineage>
        <taxon>Eukaryota</taxon>
        <taxon>Viridiplantae</taxon>
        <taxon>Streptophyta</taxon>
        <taxon>Embryophyta</taxon>
        <taxon>Tracheophyta</taxon>
        <taxon>Spermatophyta</taxon>
        <taxon>Magnoliopsida</taxon>
        <taxon>Liliopsida</taxon>
        <taxon>Poales</taxon>
        <taxon>Poaceae</taxon>
        <taxon>BOP clade</taxon>
        <taxon>Pooideae</taxon>
        <taxon>Triticodae</taxon>
        <taxon>Triticeae</taxon>
        <taxon>Triticinae</taxon>
        <taxon>Aegilops</taxon>
    </lineage>
</organism>
<reference evidence="2" key="5">
    <citation type="journal article" date="2021" name="G3 (Bethesda)">
        <title>Aegilops tauschii genome assembly Aet v5.0 features greater sequence contiguity and improved annotation.</title>
        <authorList>
            <person name="Wang L."/>
            <person name="Zhu T."/>
            <person name="Rodriguez J.C."/>
            <person name="Deal K.R."/>
            <person name="Dubcovsky J."/>
            <person name="McGuire P.E."/>
            <person name="Lux T."/>
            <person name="Spannagl M."/>
            <person name="Mayer K.F.X."/>
            <person name="Baldrich P."/>
            <person name="Meyers B.C."/>
            <person name="Huo N."/>
            <person name="Gu Y.Q."/>
            <person name="Zhou H."/>
            <person name="Devos K.M."/>
            <person name="Bennetzen J.L."/>
            <person name="Unver T."/>
            <person name="Budak H."/>
            <person name="Gulick P.J."/>
            <person name="Galiba G."/>
            <person name="Kalapos B."/>
            <person name="Nelson D.R."/>
            <person name="Li P."/>
            <person name="You F.M."/>
            <person name="Luo M.C."/>
            <person name="Dvorak J."/>
        </authorList>
    </citation>
    <scope>NUCLEOTIDE SEQUENCE [LARGE SCALE GENOMIC DNA]</scope>
    <source>
        <strain evidence="2">cv. AL8/78</strain>
    </source>
</reference>
<reference evidence="2" key="4">
    <citation type="submission" date="2019-03" db="UniProtKB">
        <authorList>
            <consortium name="EnsemblPlants"/>
        </authorList>
    </citation>
    <scope>IDENTIFICATION</scope>
</reference>
<reference evidence="2" key="3">
    <citation type="journal article" date="2017" name="Nature">
        <title>Genome sequence of the progenitor of the wheat D genome Aegilops tauschii.</title>
        <authorList>
            <person name="Luo M.C."/>
            <person name="Gu Y.Q."/>
            <person name="Puiu D."/>
            <person name="Wang H."/>
            <person name="Twardziok S.O."/>
            <person name="Deal K.R."/>
            <person name="Huo N."/>
            <person name="Zhu T."/>
            <person name="Wang L."/>
            <person name="Wang Y."/>
            <person name="McGuire P.E."/>
            <person name="Liu S."/>
            <person name="Long H."/>
            <person name="Ramasamy R.K."/>
            <person name="Rodriguez J.C."/>
            <person name="Van S.L."/>
            <person name="Yuan L."/>
            <person name="Wang Z."/>
            <person name="Xia Z."/>
            <person name="Xiao L."/>
            <person name="Anderson O.D."/>
            <person name="Ouyang S."/>
            <person name="Liang Y."/>
            <person name="Zimin A.V."/>
            <person name="Pertea G."/>
            <person name="Qi P."/>
            <person name="Bennetzen J.L."/>
            <person name="Dai X."/>
            <person name="Dawson M.W."/>
            <person name="Muller H.G."/>
            <person name="Kugler K."/>
            <person name="Rivarola-Duarte L."/>
            <person name="Spannagl M."/>
            <person name="Mayer K.F.X."/>
            <person name="Lu F.H."/>
            <person name="Bevan M.W."/>
            <person name="Leroy P."/>
            <person name="Li P."/>
            <person name="You F.M."/>
            <person name="Sun Q."/>
            <person name="Liu Z."/>
            <person name="Lyons E."/>
            <person name="Wicker T."/>
            <person name="Salzberg S.L."/>
            <person name="Devos K.M."/>
            <person name="Dvorak J."/>
        </authorList>
    </citation>
    <scope>NUCLEOTIDE SEQUENCE [LARGE SCALE GENOMIC DNA]</scope>
    <source>
        <strain evidence="2">cv. AL8/78</strain>
    </source>
</reference>
<proteinExistence type="predicted"/>
<feature type="region of interest" description="Disordered" evidence="1">
    <location>
        <begin position="65"/>
        <end position="84"/>
    </location>
</feature>
<reference evidence="3" key="2">
    <citation type="journal article" date="2017" name="Nat. Plants">
        <title>The Aegilops tauschii genome reveals multiple impacts of transposons.</title>
        <authorList>
            <person name="Zhao G."/>
            <person name="Zou C."/>
            <person name="Li K."/>
            <person name="Wang K."/>
            <person name="Li T."/>
            <person name="Gao L."/>
            <person name="Zhang X."/>
            <person name="Wang H."/>
            <person name="Yang Z."/>
            <person name="Liu X."/>
            <person name="Jiang W."/>
            <person name="Mao L."/>
            <person name="Kong X."/>
            <person name="Jiao Y."/>
            <person name="Jia J."/>
        </authorList>
    </citation>
    <scope>NUCLEOTIDE SEQUENCE [LARGE SCALE GENOMIC DNA]</scope>
    <source>
        <strain evidence="3">cv. AL8/78</strain>
    </source>
</reference>
<dbReference type="AlphaFoldDB" id="A0A452XVQ4"/>
<keyword evidence="3" id="KW-1185">Reference proteome</keyword>
<evidence type="ECO:0000313" key="3">
    <source>
        <dbReference type="Proteomes" id="UP000015105"/>
    </source>
</evidence>